<protein>
    <recommendedName>
        <fullName evidence="4">DUF3007 domain-containing protein</fullName>
    </recommendedName>
</protein>
<dbReference type="STRING" id="247279.NIES1031_11695"/>
<evidence type="ECO:0000313" key="3">
    <source>
        <dbReference type="Proteomes" id="UP000185984"/>
    </source>
</evidence>
<feature type="transmembrane region" description="Helical" evidence="1">
    <location>
        <begin position="36"/>
        <end position="55"/>
    </location>
</feature>
<accession>A0A1U7HS58</accession>
<keyword evidence="1" id="KW-0812">Transmembrane</keyword>
<dbReference type="PANTHER" id="PTHR35734">
    <property type="entry name" value="OS01G0805200 PROTEIN"/>
    <property type="match status" value="1"/>
</dbReference>
<dbReference type="PANTHER" id="PTHR35734:SF1">
    <property type="entry name" value="OS01G0805200 PROTEIN"/>
    <property type="match status" value="1"/>
</dbReference>
<proteinExistence type="predicted"/>
<keyword evidence="3" id="KW-1185">Reference proteome</keyword>
<comment type="caution">
    <text evidence="2">The sequence shown here is derived from an EMBL/GenBank/DDBJ whole genome shotgun (WGS) entry which is preliminary data.</text>
</comment>
<dbReference type="OrthoDB" id="467669at2"/>
<dbReference type="RefSeq" id="WP_073549548.1">
    <property type="nucleotide sequence ID" value="NZ_CAWMVK010000042.1"/>
</dbReference>
<dbReference type="Proteomes" id="UP000185984">
    <property type="component" value="Unassembled WGS sequence"/>
</dbReference>
<evidence type="ECO:0000313" key="2">
    <source>
        <dbReference type="EMBL" id="OKH26407.1"/>
    </source>
</evidence>
<dbReference type="Pfam" id="PF11460">
    <property type="entry name" value="DUF3007"/>
    <property type="match status" value="1"/>
</dbReference>
<evidence type="ECO:0008006" key="4">
    <source>
        <dbReference type="Google" id="ProtNLM"/>
    </source>
</evidence>
<gene>
    <name evidence="2" type="ORF">NIES1031_11695</name>
</gene>
<reference evidence="2 3" key="1">
    <citation type="submission" date="2016-11" db="EMBL/GenBank/DDBJ databases">
        <title>Draft Genome Sequences of Nine Cyanobacterial Strains from Diverse Habitats.</title>
        <authorList>
            <person name="Zhu T."/>
            <person name="Hou S."/>
            <person name="Lu X."/>
            <person name="Hess W.R."/>
        </authorList>
    </citation>
    <scope>NUCLEOTIDE SEQUENCE [LARGE SCALE GENOMIC DNA]</scope>
    <source>
        <strain evidence="2 3">5.2 s.c.1</strain>
    </source>
</reference>
<keyword evidence="1" id="KW-0472">Membrane</keyword>
<dbReference type="EMBL" id="MRCC01000008">
    <property type="protein sequence ID" value="OKH26407.1"/>
    <property type="molecule type" value="Genomic_DNA"/>
</dbReference>
<organism evidence="2 3">
    <name type="scientific">Chroogloeocystis siderophila 5.2 s.c.1</name>
    <dbReference type="NCBI Taxonomy" id="247279"/>
    <lineage>
        <taxon>Bacteria</taxon>
        <taxon>Bacillati</taxon>
        <taxon>Cyanobacteriota</taxon>
        <taxon>Cyanophyceae</taxon>
        <taxon>Oscillatoriophycideae</taxon>
        <taxon>Chroococcales</taxon>
        <taxon>Chroococcaceae</taxon>
        <taxon>Chroogloeocystis</taxon>
    </lineage>
</organism>
<dbReference type="InterPro" id="IPR021562">
    <property type="entry name" value="DUF3007"/>
</dbReference>
<sequence length="108" mass="12019">MNRITVIGIGLGVFVAGGVVYVILQVVGVDSLTAGVWSQALLVGGLVGWLVTYLTRVMRQDMTYHQQRQNYEEAFLQKQLEELTPEELAKLQAEIEQENPSRDPSSKV</sequence>
<keyword evidence="1" id="KW-1133">Transmembrane helix</keyword>
<dbReference type="AlphaFoldDB" id="A0A1U7HS58"/>
<name>A0A1U7HS58_9CHRO</name>
<feature type="transmembrane region" description="Helical" evidence="1">
    <location>
        <begin position="7"/>
        <end position="24"/>
    </location>
</feature>
<evidence type="ECO:0000256" key="1">
    <source>
        <dbReference type="SAM" id="Phobius"/>
    </source>
</evidence>